<keyword evidence="5" id="KW-1185">Reference proteome</keyword>
<evidence type="ECO:0000256" key="3">
    <source>
        <dbReference type="SAM" id="MobiDB-lite"/>
    </source>
</evidence>
<keyword evidence="4" id="KW-0449">Lipoprotein</keyword>
<sequence>MKTHSKNGHAKFISVPFSKMMKEAQHDGPYSHKKGLSTLFLSIFLLISPAGKAEVSQWYYENGTVSQPTHSNEPRNPYPVFTSSSSDPRDPIEPFNRIMFFTNDLIDGLFLQPLSKMYNGAVPDFMKTRIRNVLTTLMHPVVFGNDLLQGDFEDAGITISRLVINATVGVGGLFEVAEDWGFPYQKKDLGQTFARWGIGEGFYFVIPILGPSTAREAVGRVGDAAMNPLTWTLEAPLAPIYGGSNVLEARADVEPLLEDLKANSVDYYAAIRTWYFERRKRVIEGYQDELLDTPTPDDEE</sequence>
<protein>
    <submittedName>
        <fullName evidence="4">VacJ family lipoprotein</fullName>
    </submittedName>
</protein>
<dbReference type="InterPro" id="IPR007428">
    <property type="entry name" value="MlaA"/>
</dbReference>
<evidence type="ECO:0000256" key="1">
    <source>
        <dbReference type="ARBA" id="ARBA00010634"/>
    </source>
</evidence>
<dbReference type="RefSeq" id="WP_331255925.1">
    <property type="nucleotide sequence ID" value="NZ_CP133270.1"/>
</dbReference>
<feature type="region of interest" description="Disordered" evidence="3">
    <location>
        <begin position="65"/>
        <end position="87"/>
    </location>
</feature>
<evidence type="ECO:0000313" key="4">
    <source>
        <dbReference type="EMBL" id="WVX67141.1"/>
    </source>
</evidence>
<keyword evidence="2" id="KW-0732">Signal</keyword>
<dbReference type="PRINTS" id="PR01805">
    <property type="entry name" value="VACJLIPOPROT"/>
</dbReference>
<proteinExistence type="inferred from homology"/>
<dbReference type="PANTHER" id="PTHR30035">
    <property type="entry name" value="LIPOPROTEIN VACJ-RELATED"/>
    <property type="match status" value="1"/>
</dbReference>
<comment type="similarity">
    <text evidence="1">Belongs to the MlaA family.</text>
</comment>
<reference evidence="4 5" key="1">
    <citation type="journal article" date="2024" name="Environ. Microbiol.">
        <title>Novel evolutionary insights on the interactions of the Holosporales (Alphaproteobacteria) with eukaryotic hosts from comparative genomics.</title>
        <authorList>
            <person name="Giovannini M."/>
            <person name="Petroni G."/>
            <person name="Castelli M."/>
        </authorList>
    </citation>
    <scope>NUCLEOTIDE SEQUENCE [LARGE SCALE GENOMIC DNA]</scope>
    <source>
        <strain evidence="4 5">US_Bl 15I1</strain>
    </source>
</reference>
<dbReference type="EMBL" id="CP133270">
    <property type="protein sequence ID" value="WVX67141.1"/>
    <property type="molecule type" value="Genomic_DNA"/>
</dbReference>
<accession>A0ABZ2C6B8</accession>
<dbReference type="PANTHER" id="PTHR30035:SF3">
    <property type="entry name" value="INTERMEMBRANE PHOSPHOLIPID TRANSPORT SYSTEM LIPOPROTEIN MLAA"/>
    <property type="match status" value="1"/>
</dbReference>
<name>A0ABZ2C6B8_9PROT</name>
<gene>
    <name evidence="4" type="ORF">Bealeia1_01338</name>
</gene>
<organism evidence="4 5">
    <name type="scientific">Candidatus Bealeia paramacronuclearis</name>
    <dbReference type="NCBI Taxonomy" id="1921001"/>
    <lineage>
        <taxon>Bacteria</taxon>
        <taxon>Pseudomonadati</taxon>
        <taxon>Pseudomonadota</taxon>
        <taxon>Alphaproteobacteria</taxon>
        <taxon>Holosporales</taxon>
        <taxon>Holosporaceae</taxon>
        <taxon>Candidatus Bealeia</taxon>
    </lineage>
</organism>
<dbReference type="Proteomes" id="UP001330434">
    <property type="component" value="Chromosome"/>
</dbReference>
<dbReference type="Pfam" id="PF04333">
    <property type="entry name" value="MlaA"/>
    <property type="match status" value="1"/>
</dbReference>
<evidence type="ECO:0000313" key="5">
    <source>
        <dbReference type="Proteomes" id="UP001330434"/>
    </source>
</evidence>
<evidence type="ECO:0000256" key="2">
    <source>
        <dbReference type="ARBA" id="ARBA00022729"/>
    </source>
</evidence>